<organism evidence="1 2">
    <name type="scientific">Petromyces alliaceus</name>
    <name type="common">Aspergillus alliaceus</name>
    <dbReference type="NCBI Taxonomy" id="209559"/>
    <lineage>
        <taxon>Eukaryota</taxon>
        <taxon>Fungi</taxon>
        <taxon>Dikarya</taxon>
        <taxon>Ascomycota</taxon>
        <taxon>Pezizomycotina</taxon>
        <taxon>Eurotiomycetes</taxon>
        <taxon>Eurotiomycetidae</taxon>
        <taxon>Eurotiales</taxon>
        <taxon>Aspergillaceae</taxon>
        <taxon>Aspergillus</taxon>
        <taxon>Aspergillus subgen. Circumdati</taxon>
    </lineage>
</organism>
<accession>A0A8H5ZUX9</accession>
<protein>
    <submittedName>
        <fullName evidence="1">Uncharacterized protein</fullName>
    </submittedName>
</protein>
<comment type="caution">
    <text evidence="1">The sequence shown here is derived from an EMBL/GenBank/DDBJ whole genome shotgun (WGS) entry which is preliminary data.</text>
</comment>
<keyword evidence="2" id="KW-1185">Reference proteome</keyword>
<reference evidence="1 2" key="1">
    <citation type="submission" date="2019-04" db="EMBL/GenBank/DDBJ databases">
        <title>Aspergillus burnettii sp. nov., novel species from soil in southeast Queensland.</title>
        <authorList>
            <person name="Gilchrist C.L.M."/>
            <person name="Pitt J.I."/>
            <person name="Lange L."/>
            <person name="Lacey H.J."/>
            <person name="Vuong D."/>
            <person name="Midgley D.J."/>
            <person name="Greenfield P."/>
            <person name="Bradbury M."/>
            <person name="Lacey E."/>
            <person name="Busk P.K."/>
            <person name="Pilgaard B."/>
            <person name="Chooi Y.H."/>
            <person name="Piggott A.M."/>
        </authorList>
    </citation>
    <scope>NUCLEOTIDE SEQUENCE [LARGE SCALE GENOMIC DNA]</scope>
    <source>
        <strain evidence="1 2">FRR 5400</strain>
    </source>
</reference>
<dbReference type="EMBL" id="SPNV01000389">
    <property type="protein sequence ID" value="KAF5855747.1"/>
    <property type="molecule type" value="Genomic_DNA"/>
</dbReference>
<dbReference type="Pfam" id="PF12311">
    <property type="entry name" value="DUF3632"/>
    <property type="match status" value="1"/>
</dbReference>
<proteinExistence type="predicted"/>
<evidence type="ECO:0000313" key="2">
    <source>
        <dbReference type="Proteomes" id="UP000541154"/>
    </source>
</evidence>
<dbReference type="Proteomes" id="UP000541154">
    <property type="component" value="Unassembled WGS sequence"/>
</dbReference>
<sequence>MALQNLQSMISRELGIIEKKVFHILSEYFQSSGAFSAQAAAQEIDKLNPIKSPEANQYNITDTLEDFLWMTWNIFIEVARQIPHDDPFQDRLADVVKALALLPPLTAEIWQTNTRLWTDLPLLGPSMRGLGLAAASVTQGDIDNISTANGSLYKGSSMLFLERWGVWKSGLATIGEQTDSKTSQLAMETKERMEAIEQGLDN</sequence>
<evidence type="ECO:0000313" key="1">
    <source>
        <dbReference type="EMBL" id="KAF5855747.1"/>
    </source>
</evidence>
<dbReference type="InterPro" id="IPR053204">
    <property type="entry name" value="Oxopyrrolidines_Biosynth-assoc"/>
</dbReference>
<name>A0A8H5ZUX9_PETAA</name>
<dbReference type="InterPro" id="IPR022085">
    <property type="entry name" value="OpdG"/>
</dbReference>
<dbReference type="AlphaFoldDB" id="A0A8H5ZUX9"/>
<dbReference type="PANTHER" id="PTHR38797">
    <property type="entry name" value="NUCLEAR PORE COMPLEX PROTEIN NUP85-RELATED"/>
    <property type="match status" value="1"/>
</dbReference>
<dbReference type="PANTHER" id="PTHR38797:SF4">
    <property type="entry name" value="NUCLEAR PORE COMPLEX PROTEIN NUP85"/>
    <property type="match status" value="1"/>
</dbReference>
<gene>
    <name evidence="1" type="ORF">ETB97_008478</name>
</gene>